<dbReference type="Pfam" id="PF14569">
    <property type="entry name" value="zf-UDP"/>
    <property type="match status" value="1"/>
</dbReference>
<evidence type="ECO:0000259" key="2">
    <source>
        <dbReference type="Pfam" id="PF14569"/>
    </source>
</evidence>
<dbReference type="InterPro" id="IPR013083">
    <property type="entry name" value="Znf_RING/FYVE/PHD"/>
</dbReference>
<dbReference type="SUPFAM" id="SSF57850">
    <property type="entry name" value="RING/U-box"/>
    <property type="match status" value="1"/>
</dbReference>
<dbReference type="Proteomes" id="UP001187192">
    <property type="component" value="Unassembled WGS sequence"/>
</dbReference>
<feature type="region of interest" description="Disordered" evidence="1">
    <location>
        <begin position="1"/>
        <end position="34"/>
    </location>
</feature>
<dbReference type="EMBL" id="BTGU01000029">
    <property type="protein sequence ID" value="GMN49048.1"/>
    <property type="molecule type" value="Genomic_DNA"/>
</dbReference>
<accession>A0AA88AMS6</accession>
<reference evidence="3" key="1">
    <citation type="submission" date="2023-07" db="EMBL/GenBank/DDBJ databases">
        <title>draft genome sequence of fig (Ficus carica).</title>
        <authorList>
            <person name="Takahashi T."/>
            <person name="Nishimura K."/>
        </authorList>
    </citation>
    <scope>NUCLEOTIDE SEQUENCE</scope>
</reference>
<comment type="caution">
    <text evidence="3">The sequence shown here is derived from an EMBL/GenBank/DDBJ whole genome shotgun (WGS) entry which is preliminary data.</text>
</comment>
<feature type="compositionally biased region" description="Basic and acidic residues" evidence="1">
    <location>
        <begin position="184"/>
        <end position="199"/>
    </location>
</feature>
<evidence type="ECO:0000256" key="1">
    <source>
        <dbReference type="SAM" id="MobiDB-lite"/>
    </source>
</evidence>
<name>A0AA88AMS6_FICCA</name>
<feature type="region of interest" description="Disordered" evidence="1">
    <location>
        <begin position="184"/>
        <end position="207"/>
    </location>
</feature>
<dbReference type="FunFam" id="3.30.40.10:FF:000558">
    <property type="entry name" value="Cellulose synthase"/>
    <property type="match status" value="1"/>
</dbReference>
<feature type="region of interest" description="Disordered" evidence="1">
    <location>
        <begin position="91"/>
        <end position="142"/>
    </location>
</feature>
<gene>
    <name evidence="3" type="ORF">TIFTF001_018221</name>
</gene>
<dbReference type="Gene3D" id="3.30.40.10">
    <property type="entry name" value="Zinc/RING finger domain, C3HC4 (zinc finger)"/>
    <property type="match status" value="1"/>
</dbReference>
<dbReference type="InterPro" id="IPR027934">
    <property type="entry name" value="CES_Znf_RING"/>
</dbReference>
<evidence type="ECO:0000313" key="3">
    <source>
        <dbReference type="EMBL" id="GMN49048.1"/>
    </source>
</evidence>
<feature type="domain" description="Cellulose synthase RING-type zinc finger" evidence="2">
    <location>
        <begin position="29"/>
        <end position="104"/>
    </location>
</feature>
<keyword evidence="4" id="KW-1185">Reference proteome</keyword>
<dbReference type="CDD" id="cd16617">
    <property type="entry name" value="mRING-HC-C4C4_CesA"/>
    <property type="match status" value="1"/>
</dbReference>
<dbReference type="AlphaFoldDB" id="A0AA88AMS6"/>
<feature type="compositionally biased region" description="Polar residues" evidence="1">
    <location>
        <begin position="129"/>
        <end position="142"/>
    </location>
</feature>
<protein>
    <recommendedName>
        <fullName evidence="2">Cellulose synthase RING-type zinc finger domain-containing protein</fullName>
    </recommendedName>
</protein>
<organism evidence="3 4">
    <name type="scientific">Ficus carica</name>
    <name type="common">Common fig</name>
    <dbReference type="NCBI Taxonomy" id="3494"/>
    <lineage>
        <taxon>Eukaryota</taxon>
        <taxon>Viridiplantae</taxon>
        <taxon>Streptophyta</taxon>
        <taxon>Embryophyta</taxon>
        <taxon>Tracheophyta</taxon>
        <taxon>Spermatophyta</taxon>
        <taxon>Magnoliopsida</taxon>
        <taxon>eudicotyledons</taxon>
        <taxon>Gunneridae</taxon>
        <taxon>Pentapetalae</taxon>
        <taxon>rosids</taxon>
        <taxon>fabids</taxon>
        <taxon>Rosales</taxon>
        <taxon>Moraceae</taxon>
        <taxon>Ficeae</taxon>
        <taxon>Ficus</taxon>
    </lineage>
</organism>
<sequence>MASNSMAGFVTGSHTRNDLQISDPENRPPTRQAASKTCRVCGDEIGYKENGDLFVACHVCGFPVCKPCYDYERSDGNQSCPQCNTRYKRQKGCPRVAGDDDESDDDFDDDYQAKNHHGDNSDDHRINPLANNSDDGEHNQQQWQPNGQAFSVAGSVAGKEFEGEKEAYGNDEWKERVEKWKVRQERRGNLLNKDDGKDDQGDDDDYL</sequence>
<evidence type="ECO:0000313" key="4">
    <source>
        <dbReference type="Proteomes" id="UP001187192"/>
    </source>
</evidence>
<feature type="compositionally biased region" description="Polar residues" evidence="1">
    <location>
        <begin position="1"/>
        <end position="20"/>
    </location>
</feature>
<feature type="compositionally biased region" description="Acidic residues" evidence="1">
    <location>
        <begin position="99"/>
        <end position="110"/>
    </location>
</feature>
<proteinExistence type="predicted"/>
<feature type="compositionally biased region" description="Basic and acidic residues" evidence="1">
    <location>
        <begin position="111"/>
        <end position="126"/>
    </location>
</feature>